<dbReference type="InterPro" id="IPR013057">
    <property type="entry name" value="AA_transpt_TM"/>
</dbReference>
<dbReference type="Pfam" id="PF01490">
    <property type="entry name" value="Aa_trans"/>
    <property type="match status" value="1"/>
</dbReference>
<feature type="transmembrane region" description="Helical" evidence="6">
    <location>
        <begin position="250"/>
        <end position="270"/>
    </location>
</feature>
<keyword evidence="2" id="KW-0813">Transport</keyword>
<dbReference type="PANTHER" id="PTHR48017">
    <property type="entry name" value="OS05G0424000 PROTEIN-RELATED"/>
    <property type="match status" value="1"/>
</dbReference>
<evidence type="ECO:0000256" key="4">
    <source>
        <dbReference type="ARBA" id="ARBA00022989"/>
    </source>
</evidence>
<dbReference type="EMBL" id="JARPUR010000003">
    <property type="protein sequence ID" value="KAK4880271.1"/>
    <property type="molecule type" value="Genomic_DNA"/>
</dbReference>
<keyword evidence="4 6" id="KW-1133">Transmembrane helix</keyword>
<dbReference type="AlphaFoldDB" id="A0AAN7PD98"/>
<feature type="transmembrane region" description="Helical" evidence="6">
    <location>
        <begin position="425"/>
        <end position="447"/>
    </location>
</feature>
<feature type="transmembrane region" description="Helical" evidence="6">
    <location>
        <begin position="21"/>
        <end position="41"/>
    </location>
</feature>
<protein>
    <recommendedName>
        <fullName evidence="7">Amino acid transporter transmembrane domain-containing protein</fullName>
    </recommendedName>
</protein>
<feature type="transmembrane region" description="Helical" evidence="6">
    <location>
        <begin position="150"/>
        <end position="168"/>
    </location>
</feature>
<evidence type="ECO:0000256" key="5">
    <source>
        <dbReference type="ARBA" id="ARBA00023136"/>
    </source>
</evidence>
<feature type="transmembrane region" description="Helical" evidence="6">
    <location>
        <begin position="290"/>
        <end position="313"/>
    </location>
</feature>
<evidence type="ECO:0000256" key="3">
    <source>
        <dbReference type="ARBA" id="ARBA00022692"/>
    </source>
</evidence>
<comment type="caution">
    <text evidence="8">The sequence shown here is derived from an EMBL/GenBank/DDBJ whole genome shotgun (WGS) entry which is preliminary data.</text>
</comment>
<gene>
    <name evidence="8" type="ORF">RN001_008417</name>
</gene>
<evidence type="ECO:0000256" key="6">
    <source>
        <dbReference type="SAM" id="Phobius"/>
    </source>
</evidence>
<evidence type="ECO:0000313" key="8">
    <source>
        <dbReference type="EMBL" id="KAK4880271.1"/>
    </source>
</evidence>
<sequence>METSERKFLLEGRSFLKHIDSGLSVTFAAVCVIDVFGVFPIVALPKAIIDCGIAGVLLITIVCSLQIYTAVLLGRCWVIAEEVEPTIQFKNRYPYSALAEITYGKRLSRFVTVLLDLTVFGAGVPNLILSSQNLQFLGLKLTNNSFDISFCYWMIVMGLVTCPLLWCGSPKDMKLLCTISVTLVFSVFLLLFGSIIMDKSENATINYLGDFTLWQNLFKAYGIITFQFDIHPIILTIQMDMNNKTKVNKAVVGGFLISLGIFVVVGISIYVRYGNQIGPSILEMLPSTVFVHLAAVLVAVQLTLTSAISNSALYQHIEDCLGIPREFNQRRCIVRSVLAVLSILVAESVPSFDVVMSLLGGTLTGPLVFILPPLFYLKMLKLNERHLNNLKLETVQNIAVDDVGSFQDSMSYVQERTIKRTSKTIEMLFCGFIIIIGCCATVATTYWNVIDSIRYIKFSPPCIVGIYNSTIGK</sequence>
<proteinExistence type="predicted"/>
<feature type="transmembrane region" description="Helical" evidence="6">
    <location>
        <begin position="217"/>
        <end position="238"/>
    </location>
</feature>
<evidence type="ECO:0000259" key="7">
    <source>
        <dbReference type="Pfam" id="PF01490"/>
    </source>
</evidence>
<dbReference type="Proteomes" id="UP001353858">
    <property type="component" value="Unassembled WGS sequence"/>
</dbReference>
<accession>A0AAN7PD98</accession>
<feature type="transmembrane region" description="Helical" evidence="6">
    <location>
        <begin position="358"/>
        <end position="377"/>
    </location>
</feature>
<evidence type="ECO:0000313" key="9">
    <source>
        <dbReference type="Proteomes" id="UP001353858"/>
    </source>
</evidence>
<name>A0AAN7PD98_9COLE</name>
<evidence type="ECO:0000256" key="2">
    <source>
        <dbReference type="ARBA" id="ARBA00022448"/>
    </source>
</evidence>
<organism evidence="8 9">
    <name type="scientific">Aquatica leii</name>
    <dbReference type="NCBI Taxonomy" id="1421715"/>
    <lineage>
        <taxon>Eukaryota</taxon>
        <taxon>Metazoa</taxon>
        <taxon>Ecdysozoa</taxon>
        <taxon>Arthropoda</taxon>
        <taxon>Hexapoda</taxon>
        <taxon>Insecta</taxon>
        <taxon>Pterygota</taxon>
        <taxon>Neoptera</taxon>
        <taxon>Endopterygota</taxon>
        <taxon>Coleoptera</taxon>
        <taxon>Polyphaga</taxon>
        <taxon>Elateriformia</taxon>
        <taxon>Elateroidea</taxon>
        <taxon>Lampyridae</taxon>
        <taxon>Luciolinae</taxon>
        <taxon>Aquatica</taxon>
    </lineage>
</organism>
<reference evidence="9" key="1">
    <citation type="submission" date="2023-01" db="EMBL/GenBank/DDBJ databases">
        <title>Key to firefly adult light organ development and bioluminescence: homeobox transcription factors regulate luciferase expression and transportation to peroxisome.</title>
        <authorList>
            <person name="Fu X."/>
        </authorList>
    </citation>
    <scope>NUCLEOTIDE SEQUENCE [LARGE SCALE GENOMIC DNA]</scope>
</reference>
<dbReference type="GO" id="GO:0016020">
    <property type="term" value="C:membrane"/>
    <property type="evidence" value="ECO:0007669"/>
    <property type="project" value="UniProtKB-SubCell"/>
</dbReference>
<feature type="transmembrane region" description="Helical" evidence="6">
    <location>
        <begin position="47"/>
        <end position="68"/>
    </location>
</feature>
<feature type="transmembrane region" description="Helical" evidence="6">
    <location>
        <begin position="333"/>
        <end position="352"/>
    </location>
</feature>
<comment type="subcellular location">
    <subcellularLocation>
        <location evidence="1">Membrane</location>
    </subcellularLocation>
</comment>
<feature type="transmembrane region" description="Helical" evidence="6">
    <location>
        <begin position="110"/>
        <end position="130"/>
    </location>
</feature>
<feature type="domain" description="Amino acid transporter transmembrane" evidence="7">
    <location>
        <begin position="35"/>
        <end position="392"/>
    </location>
</feature>
<keyword evidence="3 6" id="KW-0812">Transmembrane</keyword>
<evidence type="ECO:0000256" key="1">
    <source>
        <dbReference type="ARBA" id="ARBA00004370"/>
    </source>
</evidence>
<keyword evidence="9" id="KW-1185">Reference proteome</keyword>
<feature type="transmembrane region" description="Helical" evidence="6">
    <location>
        <begin position="175"/>
        <end position="197"/>
    </location>
</feature>
<keyword evidence="5 6" id="KW-0472">Membrane</keyword>